<feature type="domain" description="Methyltransferase" evidence="1">
    <location>
        <begin position="46"/>
        <end position="140"/>
    </location>
</feature>
<evidence type="ECO:0000313" key="2">
    <source>
        <dbReference type="EMBL" id="MEC3860468.1"/>
    </source>
</evidence>
<dbReference type="GO" id="GO:0032259">
    <property type="term" value="P:methylation"/>
    <property type="evidence" value="ECO:0007669"/>
    <property type="project" value="UniProtKB-KW"/>
</dbReference>
<accession>A0ABU6HG75</accession>
<gene>
    <name evidence="2" type="ORF">VK792_04160</name>
</gene>
<dbReference type="PANTHER" id="PTHR12843:SF5">
    <property type="entry name" value="EEF1A LYSINE METHYLTRANSFERASE 2"/>
    <property type="match status" value="1"/>
</dbReference>
<dbReference type="SUPFAM" id="SSF53335">
    <property type="entry name" value="S-adenosyl-L-methionine-dependent methyltransferases"/>
    <property type="match status" value="1"/>
</dbReference>
<keyword evidence="2" id="KW-0808">Transferase</keyword>
<dbReference type="Pfam" id="PF13649">
    <property type="entry name" value="Methyltransf_25"/>
    <property type="match status" value="1"/>
</dbReference>
<dbReference type="InterPro" id="IPR041698">
    <property type="entry name" value="Methyltransf_25"/>
</dbReference>
<dbReference type="CDD" id="cd02440">
    <property type="entry name" value="AdoMet_MTases"/>
    <property type="match status" value="1"/>
</dbReference>
<keyword evidence="2" id="KW-0489">Methyltransferase</keyword>
<keyword evidence="3" id="KW-1185">Reference proteome</keyword>
<dbReference type="GO" id="GO:0008168">
    <property type="term" value="F:methyltransferase activity"/>
    <property type="evidence" value="ECO:0007669"/>
    <property type="project" value="UniProtKB-KW"/>
</dbReference>
<dbReference type="RefSeq" id="WP_326296094.1">
    <property type="nucleotide sequence ID" value="NZ_JAYLLH010000004.1"/>
</dbReference>
<protein>
    <submittedName>
        <fullName evidence="2">Class I SAM-dependent methyltransferase</fullName>
        <ecNumber evidence="2">2.1.-.-</ecNumber>
    </submittedName>
</protein>
<evidence type="ECO:0000313" key="3">
    <source>
        <dbReference type="Proteomes" id="UP001348149"/>
    </source>
</evidence>
<reference evidence="2 3" key="1">
    <citation type="submission" date="2024-01" db="EMBL/GenBank/DDBJ databases">
        <title>Mesobacterium rodlantinim sp. nov., isolated from shallow sea hydrothermal systems off Kueishantao Island.</title>
        <authorList>
            <person name="Su Z."/>
            <person name="Tang K."/>
        </authorList>
    </citation>
    <scope>NUCLEOTIDE SEQUENCE [LARGE SCALE GENOMIC DNA]</scope>
    <source>
        <strain evidence="2 3">TK19101</strain>
    </source>
</reference>
<dbReference type="Proteomes" id="UP001348149">
    <property type="component" value="Unassembled WGS sequence"/>
</dbReference>
<organism evidence="2 3">
    <name type="scientific">Mesobacterium hydrothermale</name>
    <dbReference type="NCBI Taxonomy" id="3111907"/>
    <lineage>
        <taxon>Bacteria</taxon>
        <taxon>Pseudomonadati</taxon>
        <taxon>Pseudomonadota</taxon>
        <taxon>Alphaproteobacteria</taxon>
        <taxon>Rhodobacterales</taxon>
        <taxon>Roseobacteraceae</taxon>
        <taxon>Mesobacterium</taxon>
    </lineage>
</organism>
<evidence type="ECO:0000259" key="1">
    <source>
        <dbReference type="Pfam" id="PF13649"/>
    </source>
</evidence>
<dbReference type="EC" id="2.1.-.-" evidence="2"/>
<dbReference type="Gene3D" id="3.40.50.150">
    <property type="entry name" value="Vaccinia Virus protein VP39"/>
    <property type="match status" value="1"/>
</dbReference>
<proteinExistence type="predicted"/>
<dbReference type="InterPro" id="IPR029063">
    <property type="entry name" value="SAM-dependent_MTases_sf"/>
</dbReference>
<sequence length="215" mass="23298">MMDALQTHWNAAYARWDEPALPWFEPVPDLSIELVRRHVPATGAAIDIGGGASRMVDALLDVGFAPVSVLDLSATALAVSQERLGARAGAVRWICQDVTRWTPTQGHVLWHDRAAFHFLTDADARRAYVKRLDQALAPDGVAIIAGFALDGPEKCSNLPVLRYAPETLLAEINTYAPTAFRLLDTRAHVHVTPGGTRQSYQVSVLGRAPGPQATS</sequence>
<name>A0ABU6HG75_9RHOB</name>
<dbReference type="EMBL" id="JAYLLH010000004">
    <property type="protein sequence ID" value="MEC3860468.1"/>
    <property type="molecule type" value="Genomic_DNA"/>
</dbReference>
<dbReference type="PANTHER" id="PTHR12843">
    <property type="entry name" value="PROTEIN-LYSINE N-METHYLTRANSFERASE METTL10"/>
    <property type="match status" value="1"/>
</dbReference>
<comment type="caution">
    <text evidence="2">The sequence shown here is derived from an EMBL/GenBank/DDBJ whole genome shotgun (WGS) entry which is preliminary data.</text>
</comment>